<gene>
    <name evidence="1" type="ORF">JG30_09190</name>
</gene>
<dbReference type="HOGENOM" id="CLU_902525_0_0_9"/>
<evidence type="ECO:0008006" key="3">
    <source>
        <dbReference type="Google" id="ProtNLM"/>
    </source>
</evidence>
<sequence>MTQPNIQHLIQAGDRQYARQNFAQAVELYDKAYRLQSSHLNQVKLVQALHANQQNKSAATLISNYVTSYLKTYADTQLAVAVFLKLEDLIGAYQFVQNVTWHNDQQQQLLDQQIKQAAQTIATSHPQLLARLSQRVLTIVTSPLSQQLEVVTRLHQLDLPDYLEQAKILVLHPYLHPLIKAGVMDDLVKLRLTEVVPLSFYGEMKTVVPNELPIIANLQSLNALQQQLSSLQSQVGHNYEALSGELNLYAAMLYPFTDQIITDASFWLKMIMAKFGYKNTGKTLEKDLKAVKVNKWLSKFEELLSLFN</sequence>
<organism evidence="1 2">
    <name type="scientific">Bombilactobacillus mellifer</name>
    <dbReference type="NCBI Taxonomy" id="1218492"/>
    <lineage>
        <taxon>Bacteria</taxon>
        <taxon>Bacillati</taxon>
        <taxon>Bacillota</taxon>
        <taxon>Bacilli</taxon>
        <taxon>Lactobacillales</taxon>
        <taxon>Lactobacillaceae</taxon>
        <taxon>Bombilactobacillus</taxon>
    </lineage>
</organism>
<proteinExistence type="predicted"/>
<keyword evidence="2" id="KW-1185">Reference proteome</keyword>
<protein>
    <recommendedName>
        <fullName evidence="3">TPR repeat-containing protein</fullName>
    </recommendedName>
</protein>
<evidence type="ECO:0000313" key="2">
    <source>
        <dbReference type="Proteomes" id="UP000033558"/>
    </source>
</evidence>
<reference evidence="1 2" key="1">
    <citation type="submission" date="2015-01" db="EMBL/GenBank/DDBJ databases">
        <title>Comparative genomics of the lactic acid bacteria isolated from the honey bee gut.</title>
        <authorList>
            <person name="Ellegaard K.M."/>
            <person name="Tamarit D."/>
            <person name="Javelind E."/>
            <person name="Olofsson T."/>
            <person name="Andersson S.G."/>
            <person name="Vasquez A."/>
        </authorList>
    </citation>
    <scope>NUCLEOTIDE SEQUENCE [LARGE SCALE GENOMIC DNA]</scope>
    <source>
        <strain evidence="1 2">Bin4</strain>
    </source>
</reference>
<comment type="caution">
    <text evidence="1">The sequence shown here is derived from an EMBL/GenBank/DDBJ whole genome shotgun (WGS) entry which is preliminary data.</text>
</comment>
<dbReference type="Proteomes" id="UP000033558">
    <property type="component" value="Unassembled WGS sequence"/>
</dbReference>
<accession>A0A0F4LWE6</accession>
<evidence type="ECO:0000313" key="1">
    <source>
        <dbReference type="EMBL" id="KJY61866.1"/>
    </source>
</evidence>
<dbReference type="EMBL" id="JXJQ01000008">
    <property type="protein sequence ID" value="KJY61866.1"/>
    <property type="molecule type" value="Genomic_DNA"/>
</dbReference>
<name>A0A0F4LWE6_9LACO</name>
<dbReference type="RefSeq" id="WP_046316587.1">
    <property type="nucleotide sequence ID" value="NZ_JBHSZT010000001.1"/>
</dbReference>
<dbReference type="AlphaFoldDB" id="A0A0F4LWE6"/>
<dbReference type="OrthoDB" id="1655898at2"/>
<dbReference type="STRING" id="1218492.JG30_09190"/>
<dbReference type="PATRIC" id="fig|1218492.5.peg.1058"/>